<gene>
    <name evidence="5" type="ORF">SAMN04487947_0020</name>
</gene>
<dbReference type="STRING" id="553469.SAMN04487947_0020"/>
<evidence type="ECO:0000259" key="4">
    <source>
        <dbReference type="Pfam" id="PF15915"/>
    </source>
</evidence>
<dbReference type="OrthoDB" id="202021at2157"/>
<evidence type="ECO:0000256" key="2">
    <source>
        <dbReference type="ARBA" id="ARBA00023163"/>
    </source>
</evidence>
<organism evidence="5 6">
    <name type="scientific">Halogeometricum rufum</name>
    <dbReference type="NCBI Taxonomy" id="553469"/>
    <lineage>
        <taxon>Archaea</taxon>
        <taxon>Methanobacteriati</taxon>
        <taxon>Methanobacteriota</taxon>
        <taxon>Stenosarchaea group</taxon>
        <taxon>Halobacteria</taxon>
        <taxon>Halobacteriales</taxon>
        <taxon>Haloferacaceae</taxon>
        <taxon>Halogeometricum</taxon>
    </lineage>
</organism>
<dbReference type="Pfam" id="PF04967">
    <property type="entry name" value="HTH_10"/>
    <property type="match status" value="1"/>
</dbReference>
<feature type="domain" description="Bacterioopsin transcriptional activator GAF and HTH associated" evidence="4">
    <location>
        <begin position="9"/>
        <end position="134"/>
    </location>
</feature>
<evidence type="ECO:0000313" key="5">
    <source>
        <dbReference type="EMBL" id="SFR33542.1"/>
    </source>
</evidence>
<dbReference type="InterPro" id="IPR031803">
    <property type="entry name" value="BAT_GAF/HTH-assoc"/>
</dbReference>
<evidence type="ECO:0000256" key="1">
    <source>
        <dbReference type="ARBA" id="ARBA00023015"/>
    </source>
</evidence>
<keyword evidence="2" id="KW-0804">Transcription</keyword>
<name>A0A1I6FUB4_9EURY</name>
<dbReference type="InterPro" id="IPR007050">
    <property type="entry name" value="HTH_bacterioopsin"/>
</dbReference>
<accession>A0A1I6FUB4</accession>
<keyword evidence="6" id="KW-1185">Reference proteome</keyword>
<sequence>MSTIAAVELDADEFALGESLPALDDGELEVIRVAATNENTVVPYVRVSGDGLDAFEESLSSDSSVETWRLVDDLGDERLYRMEWTEDILVVVHLLLEEEGAVLEMHGGRGTWRLRVLLPDRDSLTETAQFCEERDLTFAIKHIYELDGSVGRGQYGLSRDQYEVLTTALGQGYFDVPRNVTMGDLAAELDISQQAVSERLRRGHKNLLESTLEVGESSFGEPTKQRLQ</sequence>
<dbReference type="Proteomes" id="UP000198531">
    <property type="component" value="Unassembled WGS sequence"/>
</dbReference>
<dbReference type="PANTHER" id="PTHR34236">
    <property type="entry name" value="DIMETHYL SULFOXIDE REDUCTASE TRANSCRIPTIONAL ACTIVATOR"/>
    <property type="match status" value="1"/>
</dbReference>
<proteinExistence type="predicted"/>
<dbReference type="PANTHER" id="PTHR34236:SF1">
    <property type="entry name" value="DIMETHYL SULFOXIDE REDUCTASE TRANSCRIPTIONAL ACTIVATOR"/>
    <property type="match status" value="1"/>
</dbReference>
<dbReference type="Pfam" id="PF15915">
    <property type="entry name" value="BAT"/>
    <property type="match status" value="1"/>
</dbReference>
<reference evidence="6" key="1">
    <citation type="submission" date="2016-10" db="EMBL/GenBank/DDBJ databases">
        <authorList>
            <person name="Varghese N."/>
            <person name="Submissions S."/>
        </authorList>
    </citation>
    <scope>NUCLEOTIDE SEQUENCE [LARGE SCALE GENOMIC DNA]</scope>
    <source>
        <strain evidence="6">CGMCC 1.7736</strain>
    </source>
</reference>
<protein>
    <recommendedName>
        <fullName evidence="7">GAF and HTH_10 associated domain-containing protein</fullName>
    </recommendedName>
</protein>
<dbReference type="EMBL" id="FOYT01000001">
    <property type="protein sequence ID" value="SFR33542.1"/>
    <property type="molecule type" value="Genomic_DNA"/>
</dbReference>
<feature type="domain" description="HTH bat-type" evidence="3">
    <location>
        <begin position="158"/>
        <end position="208"/>
    </location>
</feature>
<evidence type="ECO:0008006" key="7">
    <source>
        <dbReference type="Google" id="ProtNLM"/>
    </source>
</evidence>
<keyword evidence="1" id="KW-0805">Transcription regulation</keyword>
<evidence type="ECO:0000313" key="6">
    <source>
        <dbReference type="Proteomes" id="UP000198531"/>
    </source>
</evidence>
<dbReference type="AlphaFoldDB" id="A0A1I6FUB4"/>
<dbReference type="RefSeq" id="WP_089803721.1">
    <property type="nucleotide sequence ID" value="NZ_FOYT01000001.1"/>
</dbReference>
<evidence type="ECO:0000259" key="3">
    <source>
        <dbReference type="Pfam" id="PF04967"/>
    </source>
</evidence>